<dbReference type="SUPFAM" id="SSF69118">
    <property type="entry name" value="AhpD-like"/>
    <property type="match status" value="1"/>
</dbReference>
<feature type="domain" description="Carboxymuconolactone decarboxylase-like" evidence="1">
    <location>
        <begin position="48"/>
        <end position="124"/>
    </location>
</feature>
<dbReference type="PANTHER" id="PTHR35446:SF2">
    <property type="entry name" value="CARBOXYMUCONOLACTONE DECARBOXYLASE-LIKE DOMAIN-CONTAINING PROTEIN"/>
    <property type="match status" value="1"/>
</dbReference>
<dbReference type="Gene3D" id="1.20.1290.10">
    <property type="entry name" value="AhpD-like"/>
    <property type="match status" value="1"/>
</dbReference>
<proteinExistence type="predicted"/>
<evidence type="ECO:0000313" key="3">
    <source>
        <dbReference type="Proteomes" id="UP000234881"/>
    </source>
</evidence>
<comment type="caution">
    <text evidence="2">The sequence shown here is derived from an EMBL/GenBank/DDBJ whole genome shotgun (WGS) entry which is preliminary data.</text>
</comment>
<gene>
    <name evidence="2" type="ORF">C0081_00550</name>
</gene>
<dbReference type="EMBL" id="PKUQ01000001">
    <property type="protein sequence ID" value="PLW78771.1"/>
    <property type="molecule type" value="Genomic_DNA"/>
</dbReference>
<dbReference type="InterPro" id="IPR003779">
    <property type="entry name" value="CMD-like"/>
</dbReference>
<keyword evidence="2" id="KW-0560">Oxidoreductase</keyword>
<dbReference type="RefSeq" id="WP_101531856.1">
    <property type="nucleotide sequence ID" value="NZ_JBFHIU010000031.1"/>
</dbReference>
<protein>
    <submittedName>
        <fullName evidence="2">Alkylhydroperoxidase</fullName>
    </submittedName>
</protein>
<accession>A0A2N5XW90</accession>
<keyword evidence="2" id="KW-0575">Peroxidase</keyword>
<dbReference type="InterPro" id="IPR029032">
    <property type="entry name" value="AhpD-like"/>
</dbReference>
<dbReference type="NCBIfam" id="TIGR00778">
    <property type="entry name" value="ahpD_dom"/>
    <property type="match status" value="1"/>
</dbReference>
<dbReference type="InterPro" id="IPR004675">
    <property type="entry name" value="AhpD_core"/>
</dbReference>
<organism evidence="2 3">
    <name type="scientific">Cohaesibacter celericrescens</name>
    <dbReference type="NCBI Taxonomy" id="2067669"/>
    <lineage>
        <taxon>Bacteria</taxon>
        <taxon>Pseudomonadati</taxon>
        <taxon>Pseudomonadota</taxon>
        <taxon>Alphaproteobacteria</taxon>
        <taxon>Hyphomicrobiales</taxon>
        <taxon>Cohaesibacteraceae</taxon>
    </lineage>
</organism>
<evidence type="ECO:0000259" key="1">
    <source>
        <dbReference type="Pfam" id="PF02627"/>
    </source>
</evidence>
<dbReference type="OrthoDB" id="9801997at2"/>
<dbReference type="Proteomes" id="UP000234881">
    <property type="component" value="Unassembled WGS sequence"/>
</dbReference>
<reference evidence="2 3" key="1">
    <citation type="submission" date="2018-01" db="EMBL/GenBank/DDBJ databases">
        <title>The draft genome sequence of Cohaesibacter sp. H1304.</title>
        <authorList>
            <person name="Wang N.-N."/>
            <person name="Du Z.-J."/>
        </authorList>
    </citation>
    <scope>NUCLEOTIDE SEQUENCE [LARGE SCALE GENOMIC DNA]</scope>
    <source>
        <strain evidence="2 3">H1304</strain>
    </source>
</reference>
<dbReference type="GO" id="GO:0051920">
    <property type="term" value="F:peroxiredoxin activity"/>
    <property type="evidence" value="ECO:0007669"/>
    <property type="project" value="InterPro"/>
</dbReference>
<dbReference type="Pfam" id="PF02627">
    <property type="entry name" value="CMD"/>
    <property type="match status" value="1"/>
</dbReference>
<dbReference type="PANTHER" id="PTHR35446">
    <property type="entry name" value="SI:CH211-175M2.5"/>
    <property type="match status" value="1"/>
</dbReference>
<dbReference type="AlphaFoldDB" id="A0A2N5XW90"/>
<evidence type="ECO:0000313" key="2">
    <source>
        <dbReference type="EMBL" id="PLW78771.1"/>
    </source>
</evidence>
<sequence>MATVKLITDAEAEKIPAVKEVFDDIRAARKTDFINNFWRAMANDPALLKRTWEGLKAVMMVEGNIDPMTREMIYIAVSIANSCQYCIHSHTAQARAKGMSDETYGELLSIVSLAAQTNHLVTGMQVPIDPEFVA</sequence>
<name>A0A2N5XW90_9HYPH</name>
<keyword evidence="3" id="KW-1185">Reference proteome</keyword>